<comment type="caution">
    <text evidence="5">The sequence shown here is derived from an EMBL/GenBank/DDBJ whole genome shotgun (WGS) entry which is preliminary data.</text>
</comment>
<dbReference type="EMBL" id="BARU01023875">
    <property type="protein sequence ID" value="GAH58242.1"/>
    <property type="molecule type" value="Genomic_DNA"/>
</dbReference>
<dbReference type="InterPro" id="IPR002853">
    <property type="entry name" value="TFIIE_asu"/>
</dbReference>
<dbReference type="AlphaFoldDB" id="X1GM16"/>
<evidence type="ECO:0000259" key="4">
    <source>
        <dbReference type="PROSITE" id="PS51344"/>
    </source>
</evidence>
<dbReference type="GO" id="GO:0003677">
    <property type="term" value="F:DNA binding"/>
    <property type="evidence" value="ECO:0007669"/>
    <property type="project" value="UniProtKB-KW"/>
</dbReference>
<dbReference type="Pfam" id="PF02002">
    <property type="entry name" value="TFIIE_alpha"/>
    <property type="match status" value="1"/>
</dbReference>
<organism evidence="5">
    <name type="scientific">marine sediment metagenome</name>
    <dbReference type="NCBI Taxonomy" id="412755"/>
    <lineage>
        <taxon>unclassified sequences</taxon>
        <taxon>metagenomes</taxon>
        <taxon>ecological metagenomes</taxon>
    </lineage>
</organism>
<accession>X1GM16</accession>
<dbReference type="InterPro" id="IPR036388">
    <property type="entry name" value="WH-like_DNA-bd_sf"/>
</dbReference>
<dbReference type="PROSITE" id="PS51344">
    <property type="entry name" value="HTH_TFE_IIE"/>
    <property type="match status" value="1"/>
</dbReference>
<reference evidence="5" key="1">
    <citation type="journal article" date="2014" name="Front. Microbiol.">
        <title>High frequency of phylogenetically diverse reductive dehalogenase-homologous genes in deep subseafloor sedimentary metagenomes.</title>
        <authorList>
            <person name="Kawai M."/>
            <person name="Futagami T."/>
            <person name="Toyoda A."/>
            <person name="Takaki Y."/>
            <person name="Nishi S."/>
            <person name="Hori S."/>
            <person name="Arai W."/>
            <person name="Tsubouchi T."/>
            <person name="Morono Y."/>
            <person name="Uchiyama I."/>
            <person name="Ito T."/>
            <person name="Fujiyama A."/>
            <person name="Inagaki F."/>
            <person name="Takami H."/>
        </authorList>
    </citation>
    <scope>NUCLEOTIDE SEQUENCE</scope>
    <source>
        <strain evidence="5">Expedition CK06-06</strain>
    </source>
</reference>
<feature type="domain" description="HTH TFE/IIEalpha-type" evidence="4">
    <location>
        <begin position="1"/>
        <end position="78"/>
    </location>
</feature>
<sequence>KVAEVIGGEDAATAVMILKELGAATDDQIFSQMEMKLNDVRKILFKLYNHSIVQCDRSRDENTGWFIFRWRLQPDLVEGFIDNQKRRVLRTLKTRLEYEENNVFYCCHTPDCLRVTFEDALENIFRCPTCGIALEHCDNSAYMKKITEKIKQIEE</sequence>
<dbReference type="GO" id="GO:0006355">
    <property type="term" value="P:regulation of DNA-templated transcription"/>
    <property type="evidence" value="ECO:0007669"/>
    <property type="project" value="InterPro"/>
</dbReference>
<gene>
    <name evidence="5" type="ORF">S03H2_38704</name>
</gene>
<evidence type="ECO:0000256" key="2">
    <source>
        <dbReference type="ARBA" id="ARBA00023125"/>
    </source>
</evidence>
<proteinExistence type="inferred from homology"/>
<dbReference type="InterPro" id="IPR039997">
    <property type="entry name" value="TFE"/>
</dbReference>
<evidence type="ECO:0000256" key="3">
    <source>
        <dbReference type="ARBA" id="ARBA00023163"/>
    </source>
</evidence>
<dbReference type="InterPro" id="IPR036390">
    <property type="entry name" value="WH_DNA-bd_sf"/>
</dbReference>
<dbReference type="PIRSF" id="PIRSF006373">
    <property type="entry name" value="TF_E_archaea"/>
    <property type="match status" value="1"/>
</dbReference>
<dbReference type="InterPro" id="IPR016481">
    <property type="entry name" value="TF_E_archaea"/>
</dbReference>
<keyword evidence="3" id="KW-0804">Transcription</keyword>
<name>X1GM16_9ZZZZ</name>
<feature type="non-terminal residue" evidence="5">
    <location>
        <position position="1"/>
    </location>
</feature>
<dbReference type="Gene3D" id="1.10.10.10">
    <property type="entry name" value="Winged helix-like DNA-binding domain superfamily/Winged helix DNA-binding domain"/>
    <property type="match status" value="1"/>
</dbReference>
<evidence type="ECO:0000256" key="1">
    <source>
        <dbReference type="ARBA" id="ARBA00023015"/>
    </source>
</evidence>
<dbReference type="PANTHER" id="PTHR13097:SF7">
    <property type="entry name" value="GENERAL TRANSCRIPTION FACTOR IIE SUBUNIT 1"/>
    <property type="match status" value="1"/>
</dbReference>
<protein>
    <recommendedName>
        <fullName evidence="4">HTH TFE/IIEalpha-type domain-containing protein</fullName>
    </recommendedName>
</protein>
<dbReference type="InterPro" id="IPR017919">
    <property type="entry name" value="TFIIE/TFIIEa_HTH"/>
</dbReference>
<keyword evidence="1" id="KW-0805">Transcription regulation</keyword>
<dbReference type="InterPro" id="IPR024550">
    <property type="entry name" value="TFIIEa/SarR/Rpc3_HTH_dom"/>
</dbReference>
<evidence type="ECO:0000313" key="5">
    <source>
        <dbReference type="EMBL" id="GAH58242.1"/>
    </source>
</evidence>
<dbReference type="SUPFAM" id="SSF46785">
    <property type="entry name" value="Winged helix' DNA-binding domain"/>
    <property type="match status" value="1"/>
</dbReference>
<dbReference type="HAMAP" id="MF_01909">
    <property type="entry name" value="TFE_arch"/>
    <property type="match status" value="1"/>
</dbReference>
<dbReference type="SMART" id="SM00531">
    <property type="entry name" value="TFIIE"/>
    <property type="match status" value="1"/>
</dbReference>
<keyword evidence="2" id="KW-0238">DNA-binding</keyword>
<dbReference type="PANTHER" id="PTHR13097">
    <property type="entry name" value="TRANSCRIPTION INITIATION FACTOR IIE, ALPHA SUBUNIT"/>
    <property type="match status" value="1"/>
</dbReference>
<dbReference type="GO" id="GO:0006367">
    <property type="term" value="P:transcription initiation at RNA polymerase II promoter"/>
    <property type="evidence" value="ECO:0007669"/>
    <property type="project" value="InterPro"/>
</dbReference>